<name>A0ABU7TSS6_9HYPH</name>
<gene>
    <name evidence="1" type="ORF">MOTC310_19225</name>
</gene>
<evidence type="ECO:0000313" key="1">
    <source>
        <dbReference type="EMBL" id="MEE7492484.1"/>
    </source>
</evidence>
<comment type="caution">
    <text evidence="1">The sequence shown here is derived from an EMBL/GenBank/DDBJ whole genome shotgun (WGS) entry which is preliminary data.</text>
</comment>
<keyword evidence="2" id="KW-1185">Reference proteome</keyword>
<evidence type="ECO:0000313" key="2">
    <source>
        <dbReference type="Proteomes" id="UP001355206"/>
    </source>
</evidence>
<protein>
    <submittedName>
        <fullName evidence="1">Uncharacterized protein</fullName>
    </submittedName>
</protein>
<organism evidence="1 2">
    <name type="scientific">Methylobacterium oryzae</name>
    <dbReference type="NCBI Taxonomy" id="334852"/>
    <lineage>
        <taxon>Bacteria</taxon>
        <taxon>Pseudomonadati</taxon>
        <taxon>Pseudomonadota</taxon>
        <taxon>Alphaproteobacteria</taxon>
        <taxon>Hyphomicrobiales</taxon>
        <taxon>Methylobacteriaceae</taxon>
        <taxon>Methylobacterium</taxon>
    </lineage>
</organism>
<accession>A0ABU7TSS6</accession>
<reference evidence="1 2" key="1">
    <citation type="journal article" date="2012" name="Genet. Mol. Biol.">
        <title>Analysis of 16S rRNA and mxaF genes revealing insights into Methylobacterium niche-specific plant association.</title>
        <authorList>
            <person name="Dourado M.N."/>
            <person name="Andreote F.D."/>
            <person name="Dini-Andreote F."/>
            <person name="Conti R."/>
            <person name="Araujo J.M."/>
            <person name="Araujo W.L."/>
        </authorList>
    </citation>
    <scope>NUCLEOTIDE SEQUENCE [LARGE SCALE GENOMIC DNA]</scope>
    <source>
        <strain evidence="1 2">TC3-10</strain>
    </source>
</reference>
<sequence length="167" mass="17702">MVALSGGSVIVDVSFLSPANLQTLLEAGAAAVATAGIGEMTKDAYAAVKAKMRDIFGKSGERALTALEAAPTSETARQQVSTVIATIEPDDREDLRPVLEALITAIKRDAAAQVAIERAQIRMDLDVGRTANIEDLEGVESIDLRAKTGEDFNFKRVSMSKRGEPGK</sequence>
<proteinExistence type="predicted"/>
<dbReference type="EMBL" id="MLCA01000010">
    <property type="protein sequence ID" value="MEE7492484.1"/>
    <property type="molecule type" value="Genomic_DNA"/>
</dbReference>
<dbReference type="Proteomes" id="UP001355206">
    <property type="component" value="Unassembled WGS sequence"/>
</dbReference>